<organism evidence="2">
    <name type="scientific">Cucumis melo</name>
    <name type="common">Muskmelon</name>
    <dbReference type="NCBI Taxonomy" id="3656"/>
    <lineage>
        <taxon>Eukaryota</taxon>
        <taxon>Viridiplantae</taxon>
        <taxon>Streptophyta</taxon>
        <taxon>Embryophyta</taxon>
        <taxon>Tracheophyta</taxon>
        <taxon>Spermatophyta</taxon>
        <taxon>Magnoliopsida</taxon>
        <taxon>eudicotyledons</taxon>
        <taxon>Gunneridae</taxon>
        <taxon>Pentapetalae</taxon>
        <taxon>rosids</taxon>
        <taxon>fabids</taxon>
        <taxon>Cucurbitales</taxon>
        <taxon>Cucurbitaceae</taxon>
        <taxon>Benincaseae</taxon>
        <taxon>Cucumis</taxon>
    </lineage>
</organism>
<accession>A0A9I9DJE6</accession>
<reference evidence="2" key="1">
    <citation type="submission" date="2023-03" db="UniProtKB">
        <authorList>
            <consortium name="EnsemblPlants"/>
        </authorList>
    </citation>
    <scope>IDENTIFICATION</scope>
</reference>
<dbReference type="EnsemblPlants" id="MELO3C019313.2.1">
    <property type="protein sequence ID" value="MELO3C019313.2.1"/>
    <property type="gene ID" value="MELO3C019313.2"/>
</dbReference>
<dbReference type="Gramene" id="MELO3C019313.2.1">
    <property type="protein sequence ID" value="MELO3C019313.2.1"/>
    <property type="gene ID" value="MELO3C019313.2"/>
</dbReference>
<dbReference type="AlphaFoldDB" id="A0A9I9DJE6"/>
<name>A0A9I9DJE6_CUCME</name>
<evidence type="ECO:0000313" key="2">
    <source>
        <dbReference type="EnsemblPlants" id="MELO3C019313.2.1"/>
    </source>
</evidence>
<evidence type="ECO:0008006" key="3">
    <source>
        <dbReference type="Google" id="ProtNLM"/>
    </source>
</evidence>
<sequence length="124" mass="13480">MAPSPLKNAIITKSNCYKGIPTKHSYRKIYRSVTTSEEGQQSLLTSPVRSTHHKAGHPTDSSPTPPKLTQVPYCPSHVTLPPQEVPTRTTNHGTFSAASDSLHATLPTDEEEASDNADEDYVPV</sequence>
<feature type="compositionally biased region" description="Polar residues" evidence="1">
    <location>
        <begin position="33"/>
        <end position="49"/>
    </location>
</feature>
<feature type="region of interest" description="Disordered" evidence="1">
    <location>
        <begin position="33"/>
        <end position="124"/>
    </location>
</feature>
<proteinExistence type="predicted"/>
<protein>
    <recommendedName>
        <fullName evidence="3">Flocculation protein FLO11-like</fullName>
    </recommendedName>
</protein>
<feature type="compositionally biased region" description="Polar residues" evidence="1">
    <location>
        <begin position="86"/>
        <end position="99"/>
    </location>
</feature>
<feature type="compositionally biased region" description="Acidic residues" evidence="1">
    <location>
        <begin position="108"/>
        <end position="124"/>
    </location>
</feature>
<evidence type="ECO:0000256" key="1">
    <source>
        <dbReference type="SAM" id="MobiDB-lite"/>
    </source>
</evidence>